<accession>A0ABD0UEI3</accession>
<dbReference type="Proteomes" id="UP001552299">
    <property type="component" value="Unassembled WGS sequence"/>
</dbReference>
<reference evidence="1 2" key="1">
    <citation type="journal article" date="2024" name="Plant Biotechnol. J.">
        <title>Dendrobium thyrsiflorum genome and its molecular insights into genes involved in important horticultural traits.</title>
        <authorList>
            <person name="Chen B."/>
            <person name="Wang J.Y."/>
            <person name="Zheng P.J."/>
            <person name="Li K.L."/>
            <person name="Liang Y.M."/>
            <person name="Chen X.F."/>
            <person name="Zhang C."/>
            <person name="Zhao X."/>
            <person name="He X."/>
            <person name="Zhang G.Q."/>
            <person name="Liu Z.J."/>
            <person name="Xu Q."/>
        </authorList>
    </citation>
    <scope>NUCLEOTIDE SEQUENCE [LARGE SCALE GENOMIC DNA]</scope>
    <source>
        <strain evidence="1">GZMU011</strain>
    </source>
</reference>
<evidence type="ECO:0000313" key="2">
    <source>
        <dbReference type="Proteomes" id="UP001552299"/>
    </source>
</evidence>
<proteinExistence type="predicted"/>
<gene>
    <name evidence="1" type="ORF">M5K25_019263</name>
</gene>
<keyword evidence="2" id="KW-1185">Reference proteome</keyword>
<organism evidence="1 2">
    <name type="scientific">Dendrobium thyrsiflorum</name>
    <name type="common">Pinecone-like raceme dendrobium</name>
    <name type="synonym">Orchid</name>
    <dbReference type="NCBI Taxonomy" id="117978"/>
    <lineage>
        <taxon>Eukaryota</taxon>
        <taxon>Viridiplantae</taxon>
        <taxon>Streptophyta</taxon>
        <taxon>Embryophyta</taxon>
        <taxon>Tracheophyta</taxon>
        <taxon>Spermatophyta</taxon>
        <taxon>Magnoliopsida</taxon>
        <taxon>Liliopsida</taxon>
        <taxon>Asparagales</taxon>
        <taxon>Orchidaceae</taxon>
        <taxon>Epidendroideae</taxon>
        <taxon>Malaxideae</taxon>
        <taxon>Dendrobiinae</taxon>
        <taxon>Dendrobium</taxon>
    </lineage>
</organism>
<dbReference type="AlphaFoldDB" id="A0ABD0UEI3"/>
<name>A0ABD0UEI3_DENTH</name>
<protein>
    <submittedName>
        <fullName evidence="1">Uncharacterized protein</fullName>
    </submittedName>
</protein>
<evidence type="ECO:0000313" key="1">
    <source>
        <dbReference type="EMBL" id="KAL0911147.1"/>
    </source>
</evidence>
<sequence>MVEALTQGKARLGVRSANGREEVSGVQSYALRQPEGGTGKGLRSARLKGSCGCLVSHVAEICFVWDLETRRMELDIFDVSVVMTHSVSRPEVIWLSPRSIFLAMYRGQHRVFTHRSYYVSNYFMKLIKWSPFLDILEESPIILVLISFPDLCPQFFFPRILHGLGSLFGRLIQMVNATTVSSRVSVATTGKQLIFGGIFGKNKFDRNSDEFSGGFPTDFF</sequence>
<dbReference type="EMBL" id="JANQDX010000015">
    <property type="protein sequence ID" value="KAL0911147.1"/>
    <property type="molecule type" value="Genomic_DNA"/>
</dbReference>
<comment type="caution">
    <text evidence="1">The sequence shown here is derived from an EMBL/GenBank/DDBJ whole genome shotgun (WGS) entry which is preliminary data.</text>
</comment>